<organism evidence="2 3">
    <name type="scientific">Brevibacillus parabrevis</name>
    <dbReference type="NCBI Taxonomy" id="54914"/>
    <lineage>
        <taxon>Bacteria</taxon>
        <taxon>Bacillati</taxon>
        <taxon>Bacillota</taxon>
        <taxon>Bacilli</taxon>
        <taxon>Bacillales</taxon>
        <taxon>Paenibacillaceae</taxon>
        <taxon>Brevibacillus</taxon>
    </lineage>
</organism>
<gene>
    <name evidence="2" type="ORF">BPA01_00390</name>
</gene>
<sequence>MLTYFRGAGCSLFVASILLYFYVVSREGVVPVDDSGTYYILQGYIIVLNFVGALFGLALYLNLSRKKSHNVLLNIVLFALLGLAYSIVLSFLLPFKMITFVITICGSIFFYLAQLSTKRTASYTTAIGGLVVSISIFLLLYFVY</sequence>
<keyword evidence="1" id="KW-0472">Membrane</keyword>
<dbReference type="EMBL" id="BJMH01000001">
    <property type="protein sequence ID" value="GEB30459.1"/>
    <property type="molecule type" value="Genomic_DNA"/>
</dbReference>
<feature type="transmembrane region" description="Helical" evidence="1">
    <location>
        <begin position="37"/>
        <end position="59"/>
    </location>
</feature>
<dbReference type="RefSeq" id="WP_122962761.1">
    <property type="nucleotide sequence ID" value="NZ_BJMH01000001.1"/>
</dbReference>
<keyword evidence="3" id="KW-1185">Reference proteome</keyword>
<feature type="transmembrane region" description="Helical" evidence="1">
    <location>
        <begin position="97"/>
        <end position="113"/>
    </location>
</feature>
<evidence type="ECO:0000313" key="2">
    <source>
        <dbReference type="EMBL" id="GEB30459.1"/>
    </source>
</evidence>
<keyword evidence="1" id="KW-1133">Transmembrane helix</keyword>
<protein>
    <submittedName>
        <fullName evidence="2">Uncharacterized protein</fullName>
    </submittedName>
</protein>
<comment type="caution">
    <text evidence="2">The sequence shown here is derived from an EMBL/GenBank/DDBJ whole genome shotgun (WGS) entry which is preliminary data.</text>
</comment>
<feature type="transmembrane region" description="Helical" evidence="1">
    <location>
        <begin position="125"/>
        <end position="143"/>
    </location>
</feature>
<keyword evidence="1" id="KW-0812">Transmembrane</keyword>
<feature type="transmembrane region" description="Helical" evidence="1">
    <location>
        <begin position="7"/>
        <end position="25"/>
    </location>
</feature>
<dbReference type="Proteomes" id="UP000316882">
    <property type="component" value="Unassembled WGS sequence"/>
</dbReference>
<evidence type="ECO:0000256" key="1">
    <source>
        <dbReference type="SAM" id="Phobius"/>
    </source>
</evidence>
<accession>A0A4Y3PGY7</accession>
<dbReference type="AlphaFoldDB" id="A0A4Y3PGY7"/>
<feature type="transmembrane region" description="Helical" evidence="1">
    <location>
        <begin position="71"/>
        <end position="91"/>
    </location>
</feature>
<name>A0A4Y3PGY7_BREPA</name>
<evidence type="ECO:0000313" key="3">
    <source>
        <dbReference type="Proteomes" id="UP000316882"/>
    </source>
</evidence>
<proteinExistence type="predicted"/>
<reference evidence="2 3" key="1">
    <citation type="submission" date="2019-06" db="EMBL/GenBank/DDBJ databases">
        <title>Whole genome shotgun sequence of Brevibacillus parabrevis NBRC 12334.</title>
        <authorList>
            <person name="Hosoyama A."/>
            <person name="Uohara A."/>
            <person name="Ohji S."/>
            <person name="Ichikawa N."/>
        </authorList>
    </citation>
    <scope>NUCLEOTIDE SEQUENCE [LARGE SCALE GENOMIC DNA]</scope>
    <source>
        <strain evidence="2 3">NBRC 12334</strain>
    </source>
</reference>